<keyword evidence="4" id="KW-0833">Ubl conjugation pathway</keyword>
<dbReference type="InterPro" id="IPR051346">
    <property type="entry name" value="OTU_Deubiquitinase"/>
</dbReference>
<protein>
    <recommendedName>
        <fullName evidence="2">ubiquitinyl hydrolase 1</fullName>
        <ecNumber evidence="2">3.4.19.12</ecNumber>
    </recommendedName>
</protein>
<keyword evidence="5" id="KW-0378">Hydrolase</keyword>
<evidence type="ECO:0000256" key="2">
    <source>
        <dbReference type="ARBA" id="ARBA00012759"/>
    </source>
</evidence>
<dbReference type="EC" id="3.4.19.12" evidence="2"/>
<evidence type="ECO:0000256" key="3">
    <source>
        <dbReference type="ARBA" id="ARBA00022670"/>
    </source>
</evidence>
<evidence type="ECO:0000313" key="7">
    <source>
        <dbReference type="EMBL" id="KAF3228501.1"/>
    </source>
</evidence>
<reference evidence="7 8" key="1">
    <citation type="submission" date="2019-06" db="EMBL/GenBank/DDBJ databases">
        <authorList>
            <person name="Palmer J.M."/>
        </authorList>
    </citation>
    <scope>NUCLEOTIDE SEQUENCE [LARGE SCALE GENOMIC DNA]</scope>
    <source>
        <strain evidence="7 8">TWF106</strain>
    </source>
</reference>
<comment type="caution">
    <text evidence="7">The sequence shown here is derived from an EMBL/GenBank/DDBJ whole genome shotgun (WGS) entry which is preliminary data.</text>
</comment>
<evidence type="ECO:0000256" key="4">
    <source>
        <dbReference type="ARBA" id="ARBA00022786"/>
    </source>
</evidence>
<sequence length="635" mass="71980">MLPLTVTQEDLPTFSHMNAEVLTYLLQKCNCGYCLAANTQGRRWSETGLFKYLKDKGIRILIDAGAQILELDNLQLVKAWMAIDFEAPAAIYFDKSNKLFVFYRNNSNVPLLATPYAEDSADCLIYLDESHTRGTDLKMPAHARGALTLGLGQTKDHTVQAAMRLRKLGTTQSIMFFAPPEVHQSIVDTQQKQFYSPMDSQDVVAWLLQQTCAGIEQLQPLYFAQGMDFCRRIQAASDNPDFLEDHRQLGFYLNSLRQSEQQTLRQMYEPKQGHKTSAAIQYPSPEIGKFMDELKIRRRGFQDTGEAVHGSALQEVEQEREVAFEIESIREVQKPIHYTPYKFGGLHKDLVTFVHTGRALVGTGGYEPAFFALRRTCSLGEKYSIDHNATSGLLYSSMEFSKTVHPISSKFNDNFQRPVNWILISTATNIAIIVTPEEAEYLMPHVSNRSRESPVHLLTYAAPITRKMVQFDTLKFLSIPPLPEGWKPPAKLSVELGIIAGRLYFAFEHSPDLKDYLDLTNESLEESIMAEAVVFTRKPLSFLQEWLTLKRKGQDFLHTPMGYLCQSKALLKSHPFFKDGTFDEVVVVERKVEDIDLDSDDLDKVSQSEIEEIQRDMAEAGQGSMGPFGFFSKPN</sequence>
<name>A0A7C8V3N9_ORBOL</name>
<evidence type="ECO:0000313" key="8">
    <source>
        <dbReference type="Proteomes" id="UP000472727"/>
    </source>
</evidence>
<evidence type="ECO:0000256" key="1">
    <source>
        <dbReference type="ARBA" id="ARBA00000707"/>
    </source>
</evidence>
<evidence type="ECO:0000256" key="6">
    <source>
        <dbReference type="ARBA" id="ARBA00022807"/>
    </source>
</evidence>
<dbReference type="EMBL" id="WIWS01000004">
    <property type="protein sequence ID" value="KAF3228501.1"/>
    <property type="molecule type" value="Genomic_DNA"/>
</dbReference>
<proteinExistence type="predicted"/>
<dbReference type="AlphaFoldDB" id="A0A7C8V3N9"/>
<dbReference type="PANTHER" id="PTHR13367:SF33">
    <property type="entry name" value="P-LOOP CONTAINING NUCLEOSIDE TRIPHOSPHATE HYDROLASE PROTEIN"/>
    <property type="match status" value="1"/>
</dbReference>
<dbReference type="PANTHER" id="PTHR13367">
    <property type="entry name" value="UBIQUITIN THIOESTERASE"/>
    <property type="match status" value="1"/>
</dbReference>
<dbReference type="Proteomes" id="UP000472727">
    <property type="component" value="Unassembled WGS sequence"/>
</dbReference>
<evidence type="ECO:0000256" key="5">
    <source>
        <dbReference type="ARBA" id="ARBA00022801"/>
    </source>
</evidence>
<dbReference type="GO" id="GO:0004843">
    <property type="term" value="F:cysteine-type deubiquitinase activity"/>
    <property type="evidence" value="ECO:0007669"/>
    <property type="project" value="UniProtKB-EC"/>
</dbReference>
<accession>A0A7C8V3N9</accession>
<gene>
    <name evidence="7" type="ORF">TWF106_007534</name>
</gene>
<keyword evidence="6" id="KW-0788">Thiol protease</keyword>
<comment type="catalytic activity">
    <reaction evidence="1">
        <text>Thiol-dependent hydrolysis of ester, thioester, amide, peptide and isopeptide bonds formed by the C-terminal Gly of ubiquitin (a 76-residue protein attached to proteins as an intracellular targeting signal).</text>
        <dbReference type="EC" id="3.4.19.12"/>
    </reaction>
</comment>
<dbReference type="GO" id="GO:0006508">
    <property type="term" value="P:proteolysis"/>
    <property type="evidence" value="ECO:0007669"/>
    <property type="project" value="UniProtKB-KW"/>
</dbReference>
<organism evidence="7 8">
    <name type="scientific">Orbilia oligospora</name>
    <name type="common">Nematode-trapping fungus</name>
    <name type="synonym">Arthrobotrys oligospora</name>
    <dbReference type="NCBI Taxonomy" id="2813651"/>
    <lineage>
        <taxon>Eukaryota</taxon>
        <taxon>Fungi</taxon>
        <taxon>Dikarya</taxon>
        <taxon>Ascomycota</taxon>
        <taxon>Pezizomycotina</taxon>
        <taxon>Orbiliomycetes</taxon>
        <taxon>Orbiliales</taxon>
        <taxon>Orbiliaceae</taxon>
        <taxon>Orbilia</taxon>
    </lineage>
</organism>
<keyword evidence="3" id="KW-0645">Protease</keyword>